<keyword evidence="12" id="KW-1185">Reference proteome</keyword>
<dbReference type="Pfam" id="PF02653">
    <property type="entry name" value="BPD_transp_2"/>
    <property type="match status" value="1"/>
</dbReference>
<dbReference type="InterPro" id="IPR001851">
    <property type="entry name" value="ABC_transp_permease"/>
</dbReference>
<dbReference type="CDD" id="cd06582">
    <property type="entry name" value="TM_PBP1_LivH_like"/>
    <property type="match status" value="1"/>
</dbReference>
<evidence type="ECO:0000256" key="9">
    <source>
        <dbReference type="SAM" id="Phobius"/>
    </source>
</evidence>
<dbReference type="GO" id="GO:0022857">
    <property type="term" value="F:transmembrane transporter activity"/>
    <property type="evidence" value="ECO:0007669"/>
    <property type="project" value="InterPro"/>
</dbReference>
<evidence type="ECO:0000256" key="2">
    <source>
        <dbReference type="ARBA" id="ARBA00022448"/>
    </source>
</evidence>
<evidence type="ECO:0000256" key="7">
    <source>
        <dbReference type="ARBA" id="ARBA00023136"/>
    </source>
</evidence>
<reference evidence="11 12" key="1">
    <citation type="submission" date="2019-06" db="EMBL/GenBank/DDBJ databases">
        <title>New taxonomy in bacterial strain CC-CFT640, isolated from vineyard.</title>
        <authorList>
            <person name="Lin S.-Y."/>
            <person name="Tsai C.-F."/>
            <person name="Young C.-C."/>
        </authorList>
    </citation>
    <scope>NUCLEOTIDE SEQUENCE [LARGE SCALE GENOMIC DNA]</scope>
    <source>
        <strain evidence="11 12">CC-CFT640</strain>
    </source>
</reference>
<feature type="transmembrane region" description="Helical" evidence="9">
    <location>
        <begin position="499"/>
        <end position="518"/>
    </location>
</feature>
<evidence type="ECO:0000256" key="8">
    <source>
        <dbReference type="ARBA" id="ARBA00037998"/>
    </source>
</evidence>
<dbReference type="OrthoDB" id="9807115at2"/>
<dbReference type="InterPro" id="IPR052157">
    <property type="entry name" value="BCAA_transport_permease"/>
</dbReference>
<comment type="similarity">
    <text evidence="8">Belongs to the binding-protein-dependent transport system permease family. LivHM subfamily.</text>
</comment>
<dbReference type="Pfam" id="PF03130">
    <property type="entry name" value="HEAT_PBS"/>
    <property type="match status" value="1"/>
</dbReference>
<feature type="transmembrane region" description="Helical" evidence="9">
    <location>
        <begin position="300"/>
        <end position="321"/>
    </location>
</feature>
<evidence type="ECO:0000256" key="6">
    <source>
        <dbReference type="ARBA" id="ARBA00022989"/>
    </source>
</evidence>
<evidence type="ECO:0000256" key="3">
    <source>
        <dbReference type="ARBA" id="ARBA00022475"/>
    </source>
</evidence>
<feature type="signal peptide" evidence="10">
    <location>
        <begin position="1"/>
        <end position="24"/>
    </location>
</feature>
<evidence type="ECO:0000256" key="5">
    <source>
        <dbReference type="ARBA" id="ARBA00022970"/>
    </source>
</evidence>
<evidence type="ECO:0000256" key="1">
    <source>
        <dbReference type="ARBA" id="ARBA00004651"/>
    </source>
</evidence>
<keyword evidence="5" id="KW-0029">Amino-acid transport</keyword>
<evidence type="ECO:0000256" key="10">
    <source>
        <dbReference type="SAM" id="SignalP"/>
    </source>
</evidence>
<keyword evidence="7 9" id="KW-0472">Membrane</keyword>
<feature type="chain" id="PRO_5022820115" evidence="10">
    <location>
        <begin position="25"/>
        <end position="535"/>
    </location>
</feature>
<accession>A0A5C8PD19</accession>
<dbReference type="GO" id="GO:0006865">
    <property type="term" value="P:amino acid transport"/>
    <property type="evidence" value="ECO:0007669"/>
    <property type="project" value="UniProtKB-KW"/>
</dbReference>
<dbReference type="InterPro" id="IPR017779">
    <property type="entry name" value="ABC_UrtB_bac"/>
</dbReference>
<keyword evidence="6 9" id="KW-1133">Transmembrane helix</keyword>
<dbReference type="PANTHER" id="PTHR11795">
    <property type="entry name" value="BRANCHED-CHAIN AMINO ACID TRANSPORT SYSTEM PERMEASE PROTEIN LIVH"/>
    <property type="match status" value="1"/>
</dbReference>
<organism evidence="11 12">
    <name type="scientific">Vineibacter terrae</name>
    <dbReference type="NCBI Taxonomy" id="2586908"/>
    <lineage>
        <taxon>Bacteria</taxon>
        <taxon>Pseudomonadati</taxon>
        <taxon>Pseudomonadota</taxon>
        <taxon>Alphaproteobacteria</taxon>
        <taxon>Hyphomicrobiales</taxon>
        <taxon>Vineibacter</taxon>
    </lineage>
</organism>
<proteinExistence type="inferred from homology"/>
<keyword evidence="3" id="KW-1003">Cell membrane</keyword>
<dbReference type="NCBIfam" id="TIGR03409">
    <property type="entry name" value="urea_trans_UrtB"/>
    <property type="match status" value="1"/>
</dbReference>
<dbReference type="RefSeq" id="WP_147850665.1">
    <property type="nucleotide sequence ID" value="NZ_VDUZ01000043.1"/>
</dbReference>
<dbReference type="AlphaFoldDB" id="A0A5C8PD19"/>
<gene>
    <name evidence="11" type="primary">urtB</name>
    <name evidence="11" type="ORF">FHP25_29890</name>
</gene>
<dbReference type="Proteomes" id="UP000321638">
    <property type="component" value="Unassembled WGS sequence"/>
</dbReference>
<keyword evidence="10" id="KW-0732">Signal</keyword>
<comment type="caution">
    <text evidence="11">The sequence shown here is derived from an EMBL/GenBank/DDBJ whole genome shotgun (WGS) entry which is preliminary data.</text>
</comment>
<dbReference type="SMART" id="SM00567">
    <property type="entry name" value="EZ_HEAT"/>
    <property type="match status" value="2"/>
</dbReference>
<name>A0A5C8PD19_9HYPH</name>
<feature type="transmembrane region" description="Helical" evidence="9">
    <location>
        <begin position="469"/>
        <end position="493"/>
    </location>
</feature>
<comment type="subcellular location">
    <subcellularLocation>
        <location evidence="1">Cell membrane</location>
        <topology evidence="1">Multi-pass membrane protein</topology>
    </subcellularLocation>
</comment>
<protein>
    <submittedName>
        <fullName evidence="11">Urea ABC transporter permease subunit UrtB</fullName>
    </submittedName>
</protein>
<evidence type="ECO:0000256" key="4">
    <source>
        <dbReference type="ARBA" id="ARBA00022692"/>
    </source>
</evidence>
<feature type="transmembrane region" description="Helical" evidence="9">
    <location>
        <begin position="247"/>
        <end position="268"/>
    </location>
</feature>
<feature type="transmembrane region" description="Helical" evidence="9">
    <location>
        <begin position="375"/>
        <end position="402"/>
    </location>
</feature>
<evidence type="ECO:0000313" key="12">
    <source>
        <dbReference type="Proteomes" id="UP000321638"/>
    </source>
</evidence>
<dbReference type="PANTHER" id="PTHR11795:SF447">
    <property type="entry name" value="ABC TRANSPORTER PERMEASE PROTEIN"/>
    <property type="match status" value="1"/>
</dbReference>
<dbReference type="GO" id="GO:0005886">
    <property type="term" value="C:plasma membrane"/>
    <property type="evidence" value="ECO:0007669"/>
    <property type="project" value="UniProtKB-SubCell"/>
</dbReference>
<keyword evidence="2" id="KW-0813">Transport</keyword>
<evidence type="ECO:0000313" key="11">
    <source>
        <dbReference type="EMBL" id="TXL71444.1"/>
    </source>
</evidence>
<keyword evidence="4 9" id="KW-0812">Transmembrane</keyword>
<sequence>MSRLKAIAAALLLLLSAVAVPAYAQTFEDWVRKLAADDFGDKLEAAEKLGDLGDGRAVPALKALSDGALYVRKSDGAALIQDGSRYFDAASGKGLGELPAADVDKVRVNNRLRGVISASLSKLSLFSADRATRLAAAKQAFANPTPQTAAALDRALRSEKAPEVLAAIRFSLAAAQVTAGEVADRVKAIESLAGTADPQVRNLLAAVLDTRDAPSEVRQAAQAALTSIERRLAMVGILENVFQGISLGSVLLLAAVGLAITFGVMGVINMAHGEMIMLGAYTAYSVQLVCRALLPADLVGYYLVLSLPIAFLVSGAVGVLLERGVIRYLYGRPLETMLATWGISLVLQQAVRSIFDAQNKEVANPEWMTGGFDLMGGFFVAWNRLYIIIFCFLMLGIIALVLRRTSFGLHMRAVTQNRDMAAAMGIPTARVDALTFGLGSGLAGMAGVALSQIGNVSPNLGQIYIVDSFLVVVFGGVGNLVGTLVASLSLGLINKILEPFAGAVLGKVAVLVFIILFIQWRPRGLFALKGRFVEQ</sequence>
<dbReference type="InterPro" id="IPR004155">
    <property type="entry name" value="PBS_lyase_HEAT"/>
</dbReference>
<dbReference type="EMBL" id="VDUZ01000043">
    <property type="protein sequence ID" value="TXL71444.1"/>
    <property type="molecule type" value="Genomic_DNA"/>
</dbReference>